<feature type="domain" description="Enoyl reductase (ER)" evidence="3">
    <location>
        <begin position="10"/>
        <end position="306"/>
    </location>
</feature>
<keyword evidence="2" id="KW-0560">Oxidoreductase</keyword>
<dbReference type="Pfam" id="PF08240">
    <property type="entry name" value="ADH_N"/>
    <property type="match status" value="1"/>
</dbReference>
<evidence type="ECO:0000256" key="2">
    <source>
        <dbReference type="ARBA" id="ARBA00023002"/>
    </source>
</evidence>
<dbReference type="SMART" id="SM00829">
    <property type="entry name" value="PKS_ER"/>
    <property type="match status" value="1"/>
</dbReference>
<evidence type="ECO:0000259" key="3">
    <source>
        <dbReference type="SMART" id="SM00829"/>
    </source>
</evidence>
<dbReference type="SUPFAM" id="SSF51735">
    <property type="entry name" value="NAD(P)-binding Rossmann-fold domains"/>
    <property type="match status" value="1"/>
</dbReference>
<evidence type="ECO:0000313" key="5">
    <source>
        <dbReference type="Proteomes" id="UP000678276"/>
    </source>
</evidence>
<organism evidence="4 5">
    <name type="scientific">Jiella mangrovi</name>
    <dbReference type="NCBI Taxonomy" id="2821407"/>
    <lineage>
        <taxon>Bacteria</taxon>
        <taxon>Pseudomonadati</taxon>
        <taxon>Pseudomonadota</taxon>
        <taxon>Alphaproteobacteria</taxon>
        <taxon>Hyphomicrobiales</taxon>
        <taxon>Aurantimonadaceae</taxon>
        <taxon>Jiella</taxon>
    </lineage>
</organism>
<dbReference type="Proteomes" id="UP000678276">
    <property type="component" value="Unassembled WGS sequence"/>
</dbReference>
<dbReference type="InterPro" id="IPR013154">
    <property type="entry name" value="ADH-like_N"/>
</dbReference>
<dbReference type="RefSeq" id="WP_209592998.1">
    <property type="nucleotide sequence ID" value="NZ_JAGJCF010000002.1"/>
</dbReference>
<comment type="caution">
    <text evidence="4">The sequence shown here is derived from an EMBL/GenBank/DDBJ whole genome shotgun (WGS) entry which is preliminary data.</text>
</comment>
<evidence type="ECO:0000256" key="1">
    <source>
        <dbReference type="ARBA" id="ARBA00022857"/>
    </source>
</evidence>
<accession>A0ABS4BCU0</accession>
<name>A0ABS4BCU0_9HYPH</name>
<keyword evidence="1" id="KW-0521">NADP</keyword>
<keyword evidence="5" id="KW-1185">Reference proteome</keyword>
<dbReference type="PANTHER" id="PTHR48106:SF7">
    <property type="entry name" value="DEHYDROGENASE, ZINC-CONTAINING, PUTATIVE (AFU_ORTHOLOGUE AFUA_5G10220)-RELATED"/>
    <property type="match status" value="1"/>
</dbReference>
<dbReference type="Pfam" id="PF13602">
    <property type="entry name" value="ADH_zinc_N_2"/>
    <property type="match status" value="1"/>
</dbReference>
<proteinExistence type="predicted"/>
<sequence length="309" mass="32682">MRAIEYERYGDPTVLTLNDRPSRPLEPGEIRVDLRYASVTPLDCKLRAGLLKAHFSVDFPKVPGRDGAGVISEIADGISEFSVGDRVCVMAGHGTQGSYAEERISRAADLVAIPDGLSDAAAASLVNAGLSAHISVFETARIKPGMKVLVHAGSGAVGGLIVQLCRHLGAKVTATCRAANRDYVRSLGAAHAVAYDEEDFGTLRDQDVVFDLIGGATHARSYPVLKKGGHLVWLVAAPIVDRNAEFGVTVTRAMITDAKGPVEAILAMAASGEVQPQIADILPLEDAARAHRMMEAGAVTRGRLLLART</sequence>
<gene>
    <name evidence="4" type="ORF">J6595_03085</name>
</gene>
<dbReference type="InterPro" id="IPR020843">
    <property type="entry name" value="ER"/>
</dbReference>
<dbReference type="EMBL" id="JAGJCF010000002">
    <property type="protein sequence ID" value="MBP0614558.1"/>
    <property type="molecule type" value="Genomic_DNA"/>
</dbReference>
<dbReference type="InterPro" id="IPR036291">
    <property type="entry name" value="NAD(P)-bd_dom_sf"/>
</dbReference>
<dbReference type="SUPFAM" id="SSF50129">
    <property type="entry name" value="GroES-like"/>
    <property type="match status" value="1"/>
</dbReference>
<dbReference type="InterPro" id="IPR011032">
    <property type="entry name" value="GroES-like_sf"/>
</dbReference>
<dbReference type="Gene3D" id="3.90.180.10">
    <property type="entry name" value="Medium-chain alcohol dehydrogenases, catalytic domain"/>
    <property type="match status" value="1"/>
</dbReference>
<protein>
    <submittedName>
        <fullName evidence="4">NADP-dependent oxidoreductase</fullName>
    </submittedName>
</protein>
<dbReference type="Gene3D" id="3.40.50.720">
    <property type="entry name" value="NAD(P)-binding Rossmann-like Domain"/>
    <property type="match status" value="1"/>
</dbReference>
<evidence type="ECO:0000313" key="4">
    <source>
        <dbReference type="EMBL" id="MBP0614558.1"/>
    </source>
</evidence>
<dbReference type="CDD" id="cd05289">
    <property type="entry name" value="MDR_like_2"/>
    <property type="match status" value="1"/>
</dbReference>
<reference evidence="4 5" key="1">
    <citation type="submission" date="2021-04" db="EMBL/GenBank/DDBJ databases">
        <title>Whole genome sequence of Jiella sp. KSK16Y-1.</title>
        <authorList>
            <person name="Tuo L."/>
        </authorList>
    </citation>
    <scope>NUCLEOTIDE SEQUENCE [LARGE SCALE GENOMIC DNA]</scope>
    <source>
        <strain evidence="4 5">KSK16Y-1</strain>
    </source>
</reference>
<dbReference type="PANTHER" id="PTHR48106">
    <property type="entry name" value="QUINONE OXIDOREDUCTASE PIG3-RELATED"/>
    <property type="match status" value="1"/>
</dbReference>